<evidence type="ECO:0000313" key="5">
    <source>
        <dbReference type="EMBL" id="OMP67281.1"/>
    </source>
</evidence>
<proteinExistence type="predicted"/>
<dbReference type="PANTHER" id="PTHR45772">
    <property type="entry name" value="CONSERVED COMPONENT OF ABC TRANSPORTER FOR NATURAL AMINO ACIDS-RELATED"/>
    <property type="match status" value="1"/>
</dbReference>
<keyword evidence="1" id="KW-0813">Transport</keyword>
<evidence type="ECO:0000256" key="2">
    <source>
        <dbReference type="ARBA" id="ARBA00022741"/>
    </source>
</evidence>
<dbReference type="RefSeq" id="WP_076765088.1">
    <property type="nucleotide sequence ID" value="NZ_MSFI01000011.1"/>
</dbReference>
<evidence type="ECO:0000256" key="1">
    <source>
        <dbReference type="ARBA" id="ARBA00022448"/>
    </source>
</evidence>
<dbReference type="InterPro" id="IPR051120">
    <property type="entry name" value="ABC_AA/LPS_Transport"/>
</dbReference>
<dbReference type="OrthoDB" id="9805514at2"/>
<dbReference type="CDD" id="cd03219">
    <property type="entry name" value="ABC_Mj1267_LivG_branched"/>
    <property type="match status" value="1"/>
</dbReference>
<dbReference type="EMBL" id="MSFI01000011">
    <property type="protein sequence ID" value="OMP67281.1"/>
    <property type="molecule type" value="Genomic_DNA"/>
</dbReference>
<reference evidence="5 6" key="1">
    <citation type="submission" date="2016-12" db="EMBL/GenBank/DDBJ databases">
        <title>Domibacillus sp. SAB 38T whole genome sequencing.</title>
        <authorList>
            <person name="Verma A."/>
            <person name="Ojha A.K."/>
            <person name="Krishnamurthi S."/>
        </authorList>
    </citation>
    <scope>NUCLEOTIDE SEQUENCE [LARGE SCALE GENOMIC DNA]</scope>
    <source>
        <strain evidence="5 6">SAB 38</strain>
    </source>
</reference>
<keyword evidence="2" id="KW-0547">Nucleotide-binding</keyword>
<keyword evidence="6" id="KW-1185">Reference proteome</keyword>
<dbReference type="Proteomes" id="UP000188613">
    <property type="component" value="Unassembled WGS sequence"/>
</dbReference>
<dbReference type="PANTHER" id="PTHR45772:SF9">
    <property type="entry name" value="CONSERVED COMPONENT OF ABC TRANSPORTER FOR NATURAL AMINO ACIDS"/>
    <property type="match status" value="1"/>
</dbReference>
<dbReference type="GO" id="GO:0005524">
    <property type="term" value="F:ATP binding"/>
    <property type="evidence" value="ECO:0007669"/>
    <property type="project" value="UniProtKB-KW"/>
</dbReference>
<organism evidence="5 6">
    <name type="scientific">Domibacillus epiphyticus</name>
    <dbReference type="NCBI Taxonomy" id="1714355"/>
    <lineage>
        <taxon>Bacteria</taxon>
        <taxon>Bacillati</taxon>
        <taxon>Bacillota</taxon>
        <taxon>Bacilli</taxon>
        <taxon>Bacillales</taxon>
        <taxon>Bacillaceae</taxon>
        <taxon>Domibacillus</taxon>
    </lineage>
</organism>
<dbReference type="SUPFAM" id="SSF52540">
    <property type="entry name" value="P-loop containing nucleoside triphosphate hydrolases"/>
    <property type="match status" value="1"/>
</dbReference>
<dbReference type="SMART" id="SM00382">
    <property type="entry name" value="AAA"/>
    <property type="match status" value="1"/>
</dbReference>
<evidence type="ECO:0000256" key="3">
    <source>
        <dbReference type="ARBA" id="ARBA00022840"/>
    </source>
</evidence>
<evidence type="ECO:0000259" key="4">
    <source>
        <dbReference type="PROSITE" id="PS50893"/>
    </source>
</evidence>
<dbReference type="Gene3D" id="3.40.50.300">
    <property type="entry name" value="P-loop containing nucleotide triphosphate hydrolases"/>
    <property type="match status" value="1"/>
</dbReference>
<dbReference type="GO" id="GO:0005886">
    <property type="term" value="C:plasma membrane"/>
    <property type="evidence" value="ECO:0007669"/>
    <property type="project" value="TreeGrafter"/>
</dbReference>
<name>A0A1V2A8G0_9BACI</name>
<dbReference type="InterPro" id="IPR027417">
    <property type="entry name" value="P-loop_NTPase"/>
</dbReference>
<dbReference type="PROSITE" id="PS50893">
    <property type="entry name" value="ABC_TRANSPORTER_2"/>
    <property type="match status" value="1"/>
</dbReference>
<keyword evidence="3 5" id="KW-0067">ATP-binding</keyword>
<dbReference type="InterPro" id="IPR003593">
    <property type="entry name" value="AAA+_ATPase"/>
</dbReference>
<dbReference type="Pfam" id="PF00005">
    <property type="entry name" value="ABC_tran"/>
    <property type="match status" value="1"/>
</dbReference>
<gene>
    <name evidence="5" type="ORF">BTO28_08115</name>
</gene>
<evidence type="ECO:0000313" key="6">
    <source>
        <dbReference type="Proteomes" id="UP000188613"/>
    </source>
</evidence>
<dbReference type="InterPro" id="IPR003439">
    <property type="entry name" value="ABC_transporter-like_ATP-bd"/>
</dbReference>
<dbReference type="GO" id="GO:0016887">
    <property type="term" value="F:ATP hydrolysis activity"/>
    <property type="evidence" value="ECO:0007669"/>
    <property type="project" value="InterPro"/>
</dbReference>
<comment type="caution">
    <text evidence="5">The sequence shown here is derived from an EMBL/GenBank/DDBJ whole genome shotgun (WGS) entry which is preliminary data.</text>
</comment>
<feature type="domain" description="ABC transporter" evidence="4">
    <location>
        <begin position="7"/>
        <end position="250"/>
    </location>
</feature>
<sequence length="258" mass="28840">MNRESILKVEGVGKSFGGLEILRNITFDVKKGERIGIIGPNGAGKTTFYNLLAGDLDPSKGTIYYCGQNITNLPNYKRANIGIVRTFQKNNLLTDLTVLDNLLLVLQRKEGLGNVWFKPRVEKHYSILFEKARELLSKWGLEKQTHKIVKSLSYGEQRQIEILLGIATDPKVLLLDEPTAGMSQAETNYIVNLLHTLPKELTLMIIEHDLEVVFGLSDRMIVLYNGGILVDGDPQIVRNDKRVNDIYIGQGESLSASS</sequence>
<dbReference type="STRING" id="1714355.BTO28_08115"/>
<accession>A0A1V2A8G0</accession>
<protein>
    <submittedName>
        <fullName evidence="5">ABC transporter ATP-binding protein</fullName>
    </submittedName>
</protein>
<dbReference type="AlphaFoldDB" id="A0A1V2A8G0"/>